<evidence type="ECO:0000313" key="8">
    <source>
        <dbReference type="Proteomes" id="UP000194606"/>
    </source>
</evidence>
<dbReference type="InterPro" id="IPR033132">
    <property type="entry name" value="GH_1_N_CS"/>
</dbReference>
<feature type="active site" description="Nucleophile" evidence="4">
    <location>
        <position position="378"/>
    </location>
</feature>
<evidence type="ECO:0000256" key="3">
    <source>
        <dbReference type="ARBA" id="ARBA00023295"/>
    </source>
</evidence>
<dbReference type="GO" id="GO:0008422">
    <property type="term" value="F:beta-glucosidase activity"/>
    <property type="evidence" value="ECO:0007669"/>
    <property type="project" value="TreeGrafter"/>
</dbReference>
<keyword evidence="2 6" id="KW-0378">Hydrolase</keyword>
<keyword evidence="3 6" id="KW-0326">Glycosidase</keyword>
<dbReference type="PROSITE" id="PS00572">
    <property type="entry name" value="GLYCOSYL_HYDROL_F1_1"/>
    <property type="match status" value="1"/>
</dbReference>
<dbReference type="GO" id="GO:0005829">
    <property type="term" value="C:cytosol"/>
    <property type="evidence" value="ECO:0007669"/>
    <property type="project" value="TreeGrafter"/>
</dbReference>
<dbReference type="PROSITE" id="PS00653">
    <property type="entry name" value="GLYCOSYL_HYDROL_F1_2"/>
    <property type="match status" value="1"/>
</dbReference>
<dbReference type="EMBL" id="MUIZ01000001">
    <property type="protein sequence ID" value="OUK05426.1"/>
    <property type="molecule type" value="Genomic_DNA"/>
</dbReference>
<proteinExistence type="inferred from homology"/>
<dbReference type="InterPro" id="IPR018120">
    <property type="entry name" value="Glyco_hydro_1_AS"/>
</dbReference>
<dbReference type="Pfam" id="PF00232">
    <property type="entry name" value="Glyco_hydro_1"/>
    <property type="match status" value="1"/>
</dbReference>
<comment type="similarity">
    <text evidence="1 5">Belongs to the glycosyl hydrolase 1 family.</text>
</comment>
<evidence type="ECO:0000256" key="4">
    <source>
        <dbReference type="PROSITE-ProRule" id="PRU10055"/>
    </source>
</evidence>
<dbReference type="AlphaFoldDB" id="A0A252CFU0"/>
<dbReference type="InterPro" id="IPR001360">
    <property type="entry name" value="Glyco_hydro_1"/>
</dbReference>
<dbReference type="SUPFAM" id="SSF51445">
    <property type="entry name" value="(Trans)glycosidases"/>
    <property type="match status" value="1"/>
</dbReference>
<evidence type="ECO:0000256" key="6">
    <source>
        <dbReference type="RuleBase" id="RU004468"/>
    </source>
</evidence>
<dbReference type="InterPro" id="IPR017853">
    <property type="entry name" value="GH"/>
</dbReference>
<dbReference type="Proteomes" id="UP000194606">
    <property type="component" value="Unassembled WGS sequence"/>
</dbReference>
<evidence type="ECO:0000313" key="7">
    <source>
        <dbReference type="EMBL" id="OUK05426.1"/>
    </source>
</evidence>
<comment type="caution">
    <text evidence="7">The sequence shown here is derived from an EMBL/GenBank/DDBJ whole genome shotgun (WGS) entry which is preliminary data.</text>
</comment>
<dbReference type="NCBIfam" id="NF007356">
    <property type="entry name" value="PRK09852.1"/>
    <property type="match status" value="1"/>
</dbReference>
<name>A0A252CFU0_9LACT</name>
<dbReference type="FunFam" id="3.20.20.80:FF:000004">
    <property type="entry name" value="Beta-glucosidase 6-phospho-beta-glucosidase"/>
    <property type="match status" value="1"/>
</dbReference>
<evidence type="ECO:0000256" key="1">
    <source>
        <dbReference type="ARBA" id="ARBA00010838"/>
    </source>
</evidence>
<organism evidence="7 8">
    <name type="scientific">Lactococcus petauri</name>
    <dbReference type="NCBI Taxonomy" id="1940789"/>
    <lineage>
        <taxon>Bacteria</taxon>
        <taxon>Bacillati</taxon>
        <taxon>Bacillota</taxon>
        <taxon>Bacilli</taxon>
        <taxon>Lactobacillales</taxon>
        <taxon>Streptococcaceae</taxon>
        <taxon>Lactococcus</taxon>
    </lineage>
</organism>
<evidence type="ECO:0000256" key="2">
    <source>
        <dbReference type="ARBA" id="ARBA00022801"/>
    </source>
</evidence>
<dbReference type="PANTHER" id="PTHR10353:SF122">
    <property type="entry name" value="6-PHOSPHO-BETA-GLUCOSIDASE ASCB-RELATED"/>
    <property type="match status" value="1"/>
</dbReference>
<dbReference type="PRINTS" id="PR00131">
    <property type="entry name" value="GLHYDRLASE1"/>
</dbReference>
<dbReference type="PANTHER" id="PTHR10353">
    <property type="entry name" value="GLYCOSYL HYDROLASE"/>
    <property type="match status" value="1"/>
</dbReference>
<dbReference type="GO" id="GO:0016052">
    <property type="term" value="P:carbohydrate catabolic process"/>
    <property type="evidence" value="ECO:0007669"/>
    <property type="project" value="TreeGrafter"/>
</dbReference>
<dbReference type="NCBIfam" id="NF007158">
    <property type="entry name" value="PRK09593.1"/>
    <property type="match status" value="1"/>
</dbReference>
<reference evidence="7 8" key="1">
    <citation type="submission" date="2017-02" db="EMBL/GenBank/DDBJ databases">
        <authorList>
            <person name="Peterson S.W."/>
        </authorList>
    </citation>
    <scope>NUCLEOTIDE SEQUENCE [LARGE SCALE GENOMIC DNA]</scope>
    <source>
        <strain evidence="7">159469</strain>
    </source>
</reference>
<dbReference type="RefSeq" id="WP_086582195.1">
    <property type="nucleotide sequence ID" value="NZ_MUIZ01000001.1"/>
</dbReference>
<evidence type="ECO:0000256" key="5">
    <source>
        <dbReference type="RuleBase" id="RU003690"/>
    </source>
</evidence>
<sequence>MKNKKEAGKFPKDFLWGGAIAANQAEGAWLEGGRGASNIDMLPLGEKRLPVKLGEISHPILEESEFYPSHQGIDFYHRYEQDIALLAEMGLKIFRTSISWSRLFPKGDESEPNKEGIAYYRQMFAECKKYDMELLVTLGHFDVPMGLVEKYGSWRDRKMISFFERYARTCFDEFGDDVKYWITFNEINIILHSPFSGAGLAFQTGENKAQVIYQAAHHMLLASSLAVKAAHKLDKDLQIGCMIAGGAFYPYSCKPEDVWQALQDEQMNTFFTDIQARGYYPSYTQRIFREKNIELKMEVGDEDILKHTVDFVSFSYYASRCSVASFDDLEVNAGNVVKSVKNPYLKTSQWGWAVDPLGLRITMNQIYDRYQKPIFIVENGLGASDKIVDGKINDDYRIAYLKEHIKAMADGISDGIPLMGYIVWGVIDLVAASTGEMSKRYGMIYVDRKNDGSGSLARMKKKSFDWYKSVIASNGNDL</sequence>
<dbReference type="Gene3D" id="3.20.20.80">
    <property type="entry name" value="Glycosidases"/>
    <property type="match status" value="1"/>
</dbReference>
<protein>
    <submittedName>
        <fullName evidence="7">6-phospho-beta-glucosidase</fullName>
    </submittedName>
</protein>
<gene>
    <name evidence="7" type="ORF">BZZ03_01540</name>
</gene>
<accession>A0A252CFU0</accession>